<gene>
    <name evidence="13" type="primary">pabC</name>
    <name evidence="13" type="ORF">GLIP_2217</name>
</gene>
<accession>K6YUA5</accession>
<comment type="cofactor">
    <cofactor evidence="1">
        <name>pyridoxal 5'-phosphate</name>
        <dbReference type="ChEBI" id="CHEBI:597326"/>
    </cofactor>
</comment>
<dbReference type="RefSeq" id="WP_008844661.1">
    <property type="nucleotide sequence ID" value="NZ_BAEN01000041.1"/>
</dbReference>
<evidence type="ECO:0000256" key="10">
    <source>
        <dbReference type="ARBA" id="ARBA00054027"/>
    </source>
</evidence>
<dbReference type="GO" id="GO:0005829">
    <property type="term" value="C:cytosol"/>
    <property type="evidence" value="ECO:0007669"/>
    <property type="project" value="TreeGrafter"/>
</dbReference>
<dbReference type="SUPFAM" id="SSF56752">
    <property type="entry name" value="D-aminoacid aminotransferase-like PLP-dependent enzymes"/>
    <property type="match status" value="1"/>
</dbReference>
<comment type="pathway">
    <text evidence="7">Cofactor biosynthesis; tetrahydrofolate biosynthesis; 4-aminobenzoate from chorismate: step 2/2.</text>
</comment>
<dbReference type="PANTHER" id="PTHR42743:SF2">
    <property type="entry name" value="AMINODEOXYCHORISMATE LYASE"/>
    <property type="match status" value="1"/>
</dbReference>
<dbReference type="GO" id="GO:0046656">
    <property type="term" value="P:folic acid biosynthetic process"/>
    <property type="evidence" value="ECO:0007669"/>
    <property type="project" value="UniProtKB-KW"/>
</dbReference>
<dbReference type="NCBIfam" id="NF004761">
    <property type="entry name" value="PRK06092.1"/>
    <property type="match status" value="1"/>
</dbReference>
<dbReference type="GO" id="GO:0008696">
    <property type="term" value="F:4-amino-4-deoxychorismate lyase activity"/>
    <property type="evidence" value="ECO:0007669"/>
    <property type="project" value="UniProtKB-UniRule"/>
</dbReference>
<keyword evidence="5" id="KW-0289">Folate biosynthesis</keyword>
<evidence type="ECO:0000256" key="9">
    <source>
        <dbReference type="ARBA" id="ARBA00049529"/>
    </source>
</evidence>
<keyword evidence="14" id="KW-1185">Reference proteome</keyword>
<reference evidence="13 14" key="1">
    <citation type="journal article" date="2017" name="Antonie Van Leeuwenhoek">
        <title>Rhizobium rhizosphaerae sp. nov., a novel species isolated from rice rhizosphere.</title>
        <authorList>
            <person name="Zhao J.J."/>
            <person name="Zhang J."/>
            <person name="Zhang R.J."/>
            <person name="Zhang C.W."/>
            <person name="Yin H.Q."/>
            <person name="Zhang X.X."/>
        </authorList>
    </citation>
    <scope>NUCLEOTIDE SEQUENCE [LARGE SCALE GENOMIC DNA]</scope>
    <source>
        <strain evidence="13 14">E3</strain>
    </source>
</reference>
<dbReference type="Proteomes" id="UP000006334">
    <property type="component" value="Unassembled WGS sequence"/>
</dbReference>
<dbReference type="FunFam" id="3.20.10.10:FF:000002">
    <property type="entry name" value="D-alanine aminotransferase"/>
    <property type="match status" value="1"/>
</dbReference>
<comment type="caution">
    <text evidence="13">The sequence shown here is derived from an EMBL/GenBank/DDBJ whole genome shotgun (WGS) entry which is preliminary data.</text>
</comment>
<dbReference type="PANTHER" id="PTHR42743">
    <property type="entry name" value="AMINO-ACID AMINOTRANSFERASE"/>
    <property type="match status" value="1"/>
</dbReference>
<dbReference type="GO" id="GO:0030170">
    <property type="term" value="F:pyridoxal phosphate binding"/>
    <property type="evidence" value="ECO:0007669"/>
    <property type="project" value="InterPro"/>
</dbReference>
<dbReference type="InterPro" id="IPR036038">
    <property type="entry name" value="Aminotransferase-like"/>
</dbReference>
<dbReference type="Pfam" id="PF01063">
    <property type="entry name" value="Aminotran_4"/>
    <property type="match status" value="1"/>
</dbReference>
<dbReference type="InterPro" id="IPR001544">
    <property type="entry name" value="Aminotrans_IV"/>
</dbReference>
<evidence type="ECO:0000256" key="1">
    <source>
        <dbReference type="ARBA" id="ARBA00001933"/>
    </source>
</evidence>
<evidence type="ECO:0000313" key="14">
    <source>
        <dbReference type="Proteomes" id="UP000006334"/>
    </source>
</evidence>
<comment type="subunit">
    <text evidence="3">Homodimer.</text>
</comment>
<comment type="catalytic activity">
    <reaction evidence="9">
        <text>4-amino-4-deoxychorismate = 4-aminobenzoate + pyruvate + H(+)</text>
        <dbReference type="Rhea" id="RHEA:16201"/>
        <dbReference type="ChEBI" id="CHEBI:15361"/>
        <dbReference type="ChEBI" id="CHEBI:15378"/>
        <dbReference type="ChEBI" id="CHEBI:17836"/>
        <dbReference type="ChEBI" id="CHEBI:58406"/>
        <dbReference type="EC" id="4.1.3.38"/>
    </reaction>
</comment>
<comment type="similarity">
    <text evidence="2">Belongs to the class-IV pyridoxal-phosphate-dependent aminotransferase family.</text>
</comment>
<dbReference type="GO" id="GO:0008153">
    <property type="term" value="P:4-aminobenzoate biosynthetic process"/>
    <property type="evidence" value="ECO:0007669"/>
    <property type="project" value="UniProtKB-UniRule"/>
</dbReference>
<evidence type="ECO:0000256" key="6">
    <source>
        <dbReference type="ARBA" id="ARBA00023239"/>
    </source>
</evidence>
<evidence type="ECO:0000256" key="5">
    <source>
        <dbReference type="ARBA" id="ARBA00022909"/>
    </source>
</evidence>
<proteinExistence type="inferred from homology"/>
<keyword evidence="4" id="KW-0663">Pyridoxal phosphate</keyword>
<evidence type="ECO:0000256" key="7">
    <source>
        <dbReference type="ARBA" id="ARBA00035633"/>
    </source>
</evidence>
<evidence type="ECO:0000256" key="4">
    <source>
        <dbReference type="ARBA" id="ARBA00022898"/>
    </source>
</evidence>
<evidence type="ECO:0000256" key="11">
    <source>
        <dbReference type="ARBA" id="ARBA00069174"/>
    </source>
</evidence>
<protein>
    <recommendedName>
        <fullName evidence="11 12">Aminodeoxychorismate lyase</fullName>
        <ecNumber evidence="8 12">4.1.3.38</ecNumber>
    </recommendedName>
</protein>
<comment type="function">
    <text evidence="10">Involved in the biosynthesis of p-aminobenzoate (PABA), a precursor of tetrahydrofolate. Converts 4-amino-4-deoxychorismate into 4-aminobenzoate (PABA) and pyruvate.</text>
</comment>
<dbReference type="Gene3D" id="3.20.10.10">
    <property type="entry name" value="D-amino Acid Aminotransferase, subunit A, domain 2"/>
    <property type="match status" value="1"/>
</dbReference>
<dbReference type="NCBIfam" id="TIGR03461">
    <property type="entry name" value="pabC_Proteo"/>
    <property type="match status" value="1"/>
</dbReference>
<dbReference type="eggNOG" id="COG0115">
    <property type="taxonomic scope" value="Bacteria"/>
</dbReference>
<dbReference type="InterPro" id="IPR050571">
    <property type="entry name" value="Class-IV_PLP-Dep_Aminotrnsfr"/>
</dbReference>
<organism evidence="13 14">
    <name type="scientific">Aliiglaciecola lipolytica E3</name>
    <dbReference type="NCBI Taxonomy" id="1127673"/>
    <lineage>
        <taxon>Bacteria</taxon>
        <taxon>Pseudomonadati</taxon>
        <taxon>Pseudomonadota</taxon>
        <taxon>Gammaproteobacteria</taxon>
        <taxon>Alteromonadales</taxon>
        <taxon>Alteromonadaceae</taxon>
        <taxon>Aliiglaciecola</taxon>
    </lineage>
</organism>
<dbReference type="InterPro" id="IPR043131">
    <property type="entry name" value="BCAT-like_N"/>
</dbReference>
<evidence type="ECO:0000256" key="3">
    <source>
        <dbReference type="ARBA" id="ARBA00011738"/>
    </source>
</evidence>
<dbReference type="InterPro" id="IPR017824">
    <property type="entry name" value="Aminodeoxychorismate_lyase_IV"/>
</dbReference>
<evidence type="ECO:0000256" key="8">
    <source>
        <dbReference type="ARBA" id="ARBA00035676"/>
    </source>
</evidence>
<dbReference type="EMBL" id="BAEN01000041">
    <property type="protein sequence ID" value="GAC14845.1"/>
    <property type="molecule type" value="Genomic_DNA"/>
</dbReference>
<dbReference type="STRING" id="1127673.GLIP_2217"/>
<keyword evidence="6 13" id="KW-0456">Lyase</keyword>
<evidence type="ECO:0000256" key="12">
    <source>
        <dbReference type="NCBIfam" id="TIGR03461"/>
    </source>
</evidence>
<evidence type="ECO:0000256" key="2">
    <source>
        <dbReference type="ARBA" id="ARBA00009320"/>
    </source>
</evidence>
<dbReference type="EC" id="4.1.3.38" evidence="8 12"/>
<dbReference type="OrthoDB" id="9805628at2"/>
<evidence type="ECO:0000313" key="13">
    <source>
        <dbReference type="EMBL" id="GAC14845.1"/>
    </source>
</evidence>
<dbReference type="InterPro" id="IPR043132">
    <property type="entry name" value="BCAT-like_C"/>
</dbReference>
<sequence>MIIELSQNDQILSSDRISAYGDGCFTTMLVSNTKIELLERHITRLQDGCNRLKILFEEWDNLRVKLNELATLHANKVIKAIISRGYGGRGYGTKEVKSPHCYITISDAPTHYSSLQHTGLILGASSIHLGKQPLLAGIKHLNRLEQVLIKHEMQDLSVDEVIVCDTDSKIIECCSANLFWRKGNTWFTPKLDECGVSGVMRNYIIDIMVNNKLSLVETKQTMQHLLNCDEAFVSNSLMKLINVKEFKIAEQTITLNSSENKFIKWFKENQQEVSINE</sequence>
<name>K6YUA5_9ALTE</name>
<dbReference type="Gene3D" id="3.30.470.10">
    <property type="match status" value="1"/>
</dbReference>
<dbReference type="AlphaFoldDB" id="K6YUA5"/>